<protein>
    <submittedName>
        <fullName evidence="1">Uncharacterized protein</fullName>
    </submittedName>
</protein>
<gene>
    <name evidence="1" type="ORF">C5167_045187</name>
</gene>
<organism evidence="1 2">
    <name type="scientific">Papaver somniferum</name>
    <name type="common">Opium poppy</name>
    <dbReference type="NCBI Taxonomy" id="3469"/>
    <lineage>
        <taxon>Eukaryota</taxon>
        <taxon>Viridiplantae</taxon>
        <taxon>Streptophyta</taxon>
        <taxon>Embryophyta</taxon>
        <taxon>Tracheophyta</taxon>
        <taxon>Spermatophyta</taxon>
        <taxon>Magnoliopsida</taxon>
        <taxon>Ranunculales</taxon>
        <taxon>Papaveraceae</taxon>
        <taxon>Papaveroideae</taxon>
        <taxon>Papaver</taxon>
    </lineage>
</organism>
<reference evidence="1 2" key="1">
    <citation type="journal article" date="2018" name="Science">
        <title>The opium poppy genome and morphinan production.</title>
        <authorList>
            <person name="Guo L."/>
            <person name="Winzer T."/>
            <person name="Yang X."/>
            <person name="Li Y."/>
            <person name="Ning Z."/>
            <person name="He Z."/>
            <person name="Teodor R."/>
            <person name="Lu Y."/>
            <person name="Bowser T.A."/>
            <person name="Graham I.A."/>
            <person name="Ye K."/>
        </authorList>
    </citation>
    <scope>NUCLEOTIDE SEQUENCE [LARGE SCALE GENOMIC DNA]</scope>
    <source>
        <strain evidence="2">cv. HN1</strain>
        <tissue evidence="1">Leaves</tissue>
    </source>
</reference>
<dbReference type="EMBL" id="CM010725">
    <property type="protein sequence ID" value="RZC82409.1"/>
    <property type="molecule type" value="Genomic_DNA"/>
</dbReference>
<evidence type="ECO:0000313" key="1">
    <source>
        <dbReference type="EMBL" id="RZC82409.1"/>
    </source>
</evidence>
<accession>A0A4Y7LDX9</accession>
<evidence type="ECO:0000313" key="2">
    <source>
        <dbReference type="Proteomes" id="UP000316621"/>
    </source>
</evidence>
<dbReference type="AlphaFoldDB" id="A0A4Y7LDX9"/>
<dbReference type="Proteomes" id="UP000316621">
    <property type="component" value="Chromosome 11"/>
</dbReference>
<name>A0A4Y7LDX9_PAPSO</name>
<keyword evidence="2" id="KW-1185">Reference proteome</keyword>
<dbReference type="Gramene" id="RZC82409">
    <property type="protein sequence ID" value="RZC82409"/>
    <property type="gene ID" value="C5167_045187"/>
</dbReference>
<sequence length="90" mass="10370">MASIHDEPEISPEEEEHMKNMARYRDHLIAKTIERRERAAKEAIAAGARARKEMVIARQVLPRKPLVPIRKLMEWRMDLNPSQTVIGCGP</sequence>
<proteinExistence type="predicted"/>